<dbReference type="SMART" id="SM00355">
    <property type="entry name" value="ZnF_C2H2"/>
    <property type="match status" value="6"/>
</dbReference>
<keyword evidence="9" id="KW-1185">Reference proteome</keyword>
<evidence type="ECO:0000256" key="4">
    <source>
        <dbReference type="ARBA" id="ARBA00022833"/>
    </source>
</evidence>
<dbReference type="Gene3D" id="3.30.160.60">
    <property type="entry name" value="Classic Zinc Finger"/>
    <property type="match status" value="3"/>
</dbReference>
<name>A0ABY7FB18_MYAAR</name>
<keyword evidence="6" id="KW-0732">Signal</keyword>
<dbReference type="PROSITE" id="PS00028">
    <property type="entry name" value="ZINC_FINGER_C2H2_1"/>
    <property type="match status" value="4"/>
</dbReference>
<dbReference type="SUPFAM" id="SSF57667">
    <property type="entry name" value="beta-beta-alpha zinc fingers"/>
    <property type="match status" value="3"/>
</dbReference>
<dbReference type="Proteomes" id="UP001164746">
    <property type="component" value="Chromosome 11"/>
</dbReference>
<organism evidence="8 9">
    <name type="scientific">Mya arenaria</name>
    <name type="common">Soft-shell clam</name>
    <dbReference type="NCBI Taxonomy" id="6604"/>
    <lineage>
        <taxon>Eukaryota</taxon>
        <taxon>Metazoa</taxon>
        <taxon>Spiralia</taxon>
        <taxon>Lophotrochozoa</taxon>
        <taxon>Mollusca</taxon>
        <taxon>Bivalvia</taxon>
        <taxon>Autobranchia</taxon>
        <taxon>Heteroconchia</taxon>
        <taxon>Euheterodonta</taxon>
        <taxon>Imparidentia</taxon>
        <taxon>Neoheterodontei</taxon>
        <taxon>Myida</taxon>
        <taxon>Myoidea</taxon>
        <taxon>Myidae</taxon>
        <taxon>Mya</taxon>
    </lineage>
</organism>
<evidence type="ECO:0000259" key="7">
    <source>
        <dbReference type="PROSITE" id="PS50157"/>
    </source>
</evidence>
<dbReference type="PROSITE" id="PS50157">
    <property type="entry name" value="ZINC_FINGER_C2H2_2"/>
    <property type="match status" value="4"/>
</dbReference>
<evidence type="ECO:0000256" key="1">
    <source>
        <dbReference type="ARBA" id="ARBA00022723"/>
    </source>
</evidence>
<dbReference type="InterPro" id="IPR013087">
    <property type="entry name" value="Znf_C2H2_type"/>
</dbReference>
<dbReference type="Pfam" id="PF00096">
    <property type="entry name" value="zf-C2H2"/>
    <property type="match status" value="2"/>
</dbReference>
<evidence type="ECO:0000313" key="8">
    <source>
        <dbReference type="EMBL" id="WAR18797.1"/>
    </source>
</evidence>
<evidence type="ECO:0000313" key="9">
    <source>
        <dbReference type="Proteomes" id="UP001164746"/>
    </source>
</evidence>
<evidence type="ECO:0000256" key="3">
    <source>
        <dbReference type="ARBA" id="ARBA00022771"/>
    </source>
</evidence>
<feature type="domain" description="C2H2-type" evidence="7">
    <location>
        <begin position="335"/>
        <end position="362"/>
    </location>
</feature>
<evidence type="ECO:0000256" key="2">
    <source>
        <dbReference type="ARBA" id="ARBA00022737"/>
    </source>
</evidence>
<proteinExistence type="predicted"/>
<keyword evidence="3 5" id="KW-0863">Zinc-finger</keyword>
<protein>
    <submittedName>
        <fullName evidence="8">ZNF57-like protein</fullName>
    </submittedName>
</protein>
<evidence type="ECO:0000256" key="5">
    <source>
        <dbReference type="PROSITE-ProRule" id="PRU00042"/>
    </source>
</evidence>
<feature type="domain" description="C2H2-type" evidence="7">
    <location>
        <begin position="306"/>
        <end position="334"/>
    </location>
</feature>
<reference evidence="8" key="1">
    <citation type="submission" date="2022-11" db="EMBL/GenBank/DDBJ databases">
        <title>Centuries of genome instability and evolution in soft-shell clam transmissible cancer (bioRxiv).</title>
        <authorList>
            <person name="Hart S.F.M."/>
            <person name="Yonemitsu M.A."/>
            <person name="Giersch R.M."/>
            <person name="Beal B.F."/>
            <person name="Arriagada G."/>
            <person name="Davis B.W."/>
            <person name="Ostrander E.A."/>
            <person name="Goff S.P."/>
            <person name="Metzger M.J."/>
        </authorList>
    </citation>
    <scope>NUCLEOTIDE SEQUENCE</scope>
    <source>
        <strain evidence="8">MELC-2E11</strain>
        <tissue evidence="8">Siphon/mantle</tissue>
    </source>
</reference>
<feature type="domain" description="C2H2-type" evidence="7">
    <location>
        <begin position="250"/>
        <end position="278"/>
    </location>
</feature>
<sequence length="456" mass="51428">MKALIQASILYVLSLASNLCLRLENSSFRSFCSFPLNLRVGCCVSSTGRGVSVLGVLSVVCLSCPATPAQGIQVTVILSELNAVPMSCANETLSILHGDSTSGYEKYNALMEIKEPGSFQYSNGFKFSINDTIKPEWTGDGNEVELSREIKVEPHSHYDSELTSDYAEEVEEIIKLQKKKRKKKTRINDKDTHLKKIKYEAYSDFDLLKHKQACSPDNSKLYVCDICGAQYPRRDMYRAHMGKEHGLNHWKCRYCEENFPTRFAYQVHMRHKHSEQLKFCTKCKQYMASLSNEDYHAHCDACTGEFQCPECGKMFQGKMVLATHVRYIHKNIRNHQCHLCSYSAKSANMLRLHLNAHQGEKPYKCDQCNYAAAWNVQLKEHVKAHSLSTAVTCQQCRVMFKNQHTLAIHEKKEHARGAGMAGAEMIGAMVMGAGLTQGQVVPAAAIQQWTLNSSTQ</sequence>
<dbReference type="InterPro" id="IPR036236">
    <property type="entry name" value="Znf_C2H2_sf"/>
</dbReference>
<dbReference type="PANTHER" id="PTHR24408">
    <property type="entry name" value="ZINC FINGER PROTEIN"/>
    <property type="match status" value="1"/>
</dbReference>
<keyword evidence="2" id="KW-0677">Repeat</keyword>
<dbReference type="PANTHER" id="PTHR24408:SF64">
    <property type="entry name" value="LINKING IMMUNITY AND METABOLISM-RELATED"/>
    <property type="match status" value="1"/>
</dbReference>
<feature type="domain" description="C2H2-type" evidence="7">
    <location>
        <begin position="363"/>
        <end position="390"/>
    </location>
</feature>
<dbReference type="EMBL" id="CP111022">
    <property type="protein sequence ID" value="WAR18797.1"/>
    <property type="molecule type" value="Genomic_DNA"/>
</dbReference>
<keyword evidence="1" id="KW-0479">Metal-binding</keyword>
<keyword evidence="4" id="KW-0862">Zinc</keyword>
<accession>A0ABY7FB18</accession>
<gene>
    <name evidence="8" type="ORF">MAR_000635</name>
</gene>
<feature type="signal peptide" evidence="6">
    <location>
        <begin position="1"/>
        <end position="16"/>
    </location>
</feature>
<feature type="chain" id="PRO_5047155317" evidence="6">
    <location>
        <begin position="17"/>
        <end position="456"/>
    </location>
</feature>
<evidence type="ECO:0000256" key="6">
    <source>
        <dbReference type="SAM" id="SignalP"/>
    </source>
</evidence>